<dbReference type="GO" id="GO:0008270">
    <property type="term" value="F:zinc ion binding"/>
    <property type="evidence" value="ECO:0007669"/>
    <property type="project" value="InterPro"/>
</dbReference>
<evidence type="ECO:0000256" key="2">
    <source>
        <dbReference type="ARBA" id="ARBA00023015"/>
    </source>
</evidence>
<dbReference type="InterPro" id="IPR036864">
    <property type="entry name" value="Zn2-C6_fun-type_DNA-bd_sf"/>
</dbReference>
<keyword evidence="1" id="KW-0479">Metal-binding</keyword>
<feature type="compositionally biased region" description="Polar residues" evidence="5">
    <location>
        <begin position="148"/>
        <end position="161"/>
    </location>
</feature>
<dbReference type="OrthoDB" id="5392779at2759"/>
<feature type="region of interest" description="Disordered" evidence="5">
    <location>
        <begin position="96"/>
        <end position="119"/>
    </location>
</feature>
<dbReference type="PANTHER" id="PTHR47840">
    <property type="entry name" value="ZN(II)2CYS6 TRANSCRIPTION FACTOR (EUROFUNG)-RELATED"/>
    <property type="match status" value="1"/>
</dbReference>
<dbReference type="EMBL" id="KV875098">
    <property type="protein sequence ID" value="OIW29240.1"/>
    <property type="molecule type" value="Genomic_DNA"/>
</dbReference>
<feature type="compositionally biased region" description="Low complexity" evidence="5">
    <location>
        <begin position="97"/>
        <end position="110"/>
    </location>
</feature>
<dbReference type="SMART" id="SM00066">
    <property type="entry name" value="GAL4"/>
    <property type="match status" value="1"/>
</dbReference>
<dbReference type="InterPro" id="IPR007219">
    <property type="entry name" value="XnlR_reg_dom"/>
</dbReference>
<feature type="domain" description="Zn(2)-C6 fungal-type" evidence="6">
    <location>
        <begin position="24"/>
        <end position="55"/>
    </location>
</feature>
<keyword evidence="4" id="KW-0539">Nucleus</keyword>
<dbReference type="CDD" id="cd12148">
    <property type="entry name" value="fungal_TF_MHR"/>
    <property type="match status" value="1"/>
</dbReference>
<dbReference type="SMART" id="SM00906">
    <property type="entry name" value="Fungal_trans"/>
    <property type="match status" value="1"/>
</dbReference>
<dbReference type="STRING" id="1408157.A0A1J7JHL4"/>
<dbReference type="SUPFAM" id="SSF57701">
    <property type="entry name" value="Zn2/Cys6 DNA-binding domain"/>
    <property type="match status" value="1"/>
</dbReference>
<keyword evidence="2" id="KW-0805">Transcription regulation</keyword>
<dbReference type="PROSITE" id="PS00463">
    <property type="entry name" value="ZN2_CY6_FUNGAL_1"/>
    <property type="match status" value="1"/>
</dbReference>
<dbReference type="Gene3D" id="4.10.240.10">
    <property type="entry name" value="Zn(2)-C6 fungal-type DNA-binding domain"/>
    <property type="match status" value="1"/>
</dbReference>
<keyword evidence="3" id="KW-0804">Transcription</keyword>
<name>A0A1J7JHL4_9PEZI</name>
<dbReference type="PANTHER" id="PTHR47840:SF1">
    <property type="entry name" value="ZN(II)2CYS6 TRANSCRIPTION FACTOR (EUROFUNG)"/>
    <property type="match status" value="1"/>
</dbReference>
<evidence type="ECO:0000256" key="1">
    <source>
        <dbReference type="ARBA" id="ARBA00022723"/>
    </source>
</evidence>
<dbReference type="GO" id="GO:0003677">
    <property type="term" value="F:DNA binding"/>
    <property type="evidence" value="ECO:0007669"/>
    <property type="project" value="InterPro"/>
</dbReference>
<dbReference type="Pfam" id="PF00172">
    <property type="entry name" value="Zn_clus"/>
    <property type="match status" value="1"/>
</dbReference>
<evidence type="ECO:0000313" key="7">
    <source>
        <dbReference type="EMBL" id="OIW29240.1"/>
    </source>
</evidence>
<feature type="region of interest" description="Disordered" evidence="5">
    <location>
        <begin position="148"/>
        <end position="170"/>
    </location>
</feature>
<dbReference type="Proteomes" id="UP000182658">
    <property type="component" value="Unassembled WGS sequence"/>
</dbReference>
<evidence type="ECO:0000256" key="3">
    <source>
        <dbReference type="ARBA" id="ARBA00023163"/>
    </source>
</evidence>
<dbReference type="InterPro" id="IPR001138">
    <property type="entry name" value="Zn2Cys6_DnaBD"/>
</dbReference>
<sequence length="751" mass="82924">MASAQTLRMEAEIRRRKVRKGTHSCWECRRRKIKCQYDSSSDTVCLPCQARGSQCQSQEYVDESKTIPPPDRRLAQRLGRLEEMMEKLMDHIKPENSAAGSSMSRTASASPSPPLDDSQEQVVDVFDGSINEDTPLGILLGIHSATPAASQPSKTLSTPDSENAAPDLSAKARSHSYDEISKSLHALFPAQSDIDTIIKGTGGTYFVTTLFHHHRDVVAGNCESQSDLCTVPPVNAHPTVLARRLLQLCICMQQLSPVFNRAELTVRTTLSKVMARITCTVATLVTYNDKLIGTSEGLQCLGLQAIWHANAGNLRKAWLSNRKALSLAQLMGIDRGNTRAFKSADRTSDPRKHASAAGVYYRIVYTDRFISLLLGLPIGTYDNSFATEEAMLHDEPRERLNKAHTVISARIIERNSNKTAQAYTMTQEIDFEIEKAAQSVAADWWQEPILDPFASHSRMSELVCTFIHQIHHFDLLILLHLPYMLRDPAESRYEYSRVTCTRASREVLKRFVGFRTIINSAFSCRHVDYSALIAAMTLLLSYLGTQKLDSTGNIPHNNVPIWPPSSLASCPPNPNALPICTIHEDRKLIEAVRERMRHVAIINDDKLSQESADIISQLMPVLEMRDKGNESAALDCLHLSVPYLGTVSIRPNESHSVNMDATGNGSMAPYQITIPHAGLAPGGMAPMEQMDLSGLEHVFMGGNDGGGGMSLPPFDPQMLPDAEFPALTAEADDWTLQGVDTSFWSMLNGGL</sequence>
<dbReference type="InParanoid" id="A0A1J7JHL4"/>
<dbReference type="CDD" id="cd00067">
    <property type="entry name" value="GAL4"/>
    <property type="match status" value="1"/>
</dbReference>
<evidence type="ECO:0000256" key="4">
    <source>
        <dbReference type="ARBA" id="ARBA00023242"/>
    </source>
</evidence>
<accession>A0A1J7JHL4</accession>
<evidence type="ECO:0000313" key="8">
    <source>
        <dbReference type="Proteomes" id="UP000182658"/>
    </source>
</evidence>
<proteinExistence type="predicted"/>
<dbReference type="GO" id="GO:0000981">
    <property type="term" value="F:DNA-binding transcription factor activity, RNA polymerase II-specific"/>
    <property type="evidence" value="ECO:0007669"/>
    <property type="project" value="InterPro"/>
</dbReference>
<reference evidence="7 8" key="1">
    <citation type="submission" date="2016-10" db="EMBL/GenBank/DDBJ databases">
        <title>Draft genome sequence of Coniochaeta ligniaria NRRL30616, a lignocellulolytic fungus for bioabatement of inhibitors in plant biomass hydrolysates.</title>
        <authorList>
            <consortium name="DOE Joint Genome Institute"/>
            <person name="Jimenez D.J."/>
            <person name="Hector R.E."/>
            <person name="Riley R."/>
            <person name="Sun H."/>
            <person name="Grigoriev I.V."/>
            <person name="Van Elsas J.D."/>
            <person name="Nichols N.N."/>
        </authorList>
    </citation>
    <scope>NUCLEOTIDE SEQUENCE [LARGE SCALE GENOMIC DNA]</scope>
    <source>
        <strain evidence="7 8">NRRL 30616</strain>
    </source>
</reference>
<evidence type="ECO:0000259" key="6">
    <source>
        <dbReference type="PROSITE" id="PS50048"/>
    </source>
</evidence>
<gene>
    <name evidence="7" type="ORF">CONLIGDRAFT_411750</name>
</gene>
<dbReference type="PROSITE" id="PS50048">
    <property type="entry name" value="ZN2_CY6_FUNGAL_2"/>
    <property type="match status" value="1"/>
</dbReference>
<dbReference type="GO" id="GO:0006351">
    <property type="term" value="P:DNA-templated transcription"/>
    <property type="evidence" value="ECO:0007669"/>
    <property type="project" value="InterPro"/>
</dbReference>
<dbReference type="AlphaFoldDB" id="A0A1J7JHL4"/>
<evidence type="ECO:0000256" key="5">
    <source>
        <dbReference type="SAM" id="MobiDB-lite"/>
    </source>
</evidence>
<protein>
    <recommendedName>
        <fullName evidence="6">Zn(2)-C6 fungal-type domain-containing protein</fullName>
    </recommendedName>
</protein>
<keyword evidence="8" id="KW-1185">Reference proteome</keyword>
<organism evidence="7 8">
    <name type="scientific">Coniochaeta ligniaria NRRL 30616</name>
    <dbReference type="NCBI Taxonomy" id="1408157"/>
    <lineage>
        <taxon>Eukaryota</taxon>
        <taxon>Fungi</taxon>
        <taxon>Dikarya</taxon>
        <taxon>Ascomycota</taxon>
        <taxon>Pezizomycotina</taxon>
        <taxon>Sordariomycetes</taxon>
        <taxon>Sordariomycetidae</taxon>
        <taxon>Coniochaetales</taxon>
        <taxon>Coniochaetaceae</taxon>
        <taxon>Coniochaeta</taxon>
    </lineage>
</organism>